<reference evidence="5" key="3">
    <citation type="submission" date="2012-09" db="EMBL/GenBank/DDBJ databases">
        <authorList>
            <consortium name="VectorBase"/>
        </authorList>
    </citation>
    <scope>NUCLEOTIDE SEQUENCE</scope>
    <source>
        <strain evidence="5">Liverpool</strain>
    </source>
</reference>
<keyword evidence="2" id="KW-0325">Glycoprotein</keyword>
<feature type="region of interest" description="Disordered" evidence="4">
    <location>
        <begin position="90"/>
        <end position="124"/>
    </location>
</feature>
<dbReference type="SUPFAM" id="SSF50494">
    <property type="entry name" value="Trypsin-like serine proteases"/>
    <property type="match status" value="1"/>
</dbReference>
<evidence type="ECO:0000256" key="3">
    <source>
        <dbReference type="ARBA" id="ARBA00024195"/>
    </source>
</evidence>
<dbReference type="VEuPathDB" id="VectorBase:AAEL011324"/>
<dbReference type="PhylomeDB" id="Q16QC8"/>
<dbReference type="Proteomes" id="UP000682892">
    <property type="component" value="Unassembled WGS sequence"/>
</dbReference>
<feature type="region of interest" description="Disordered" evidence="4">
    <location>
        <begin position="200"/>
        <end position="242"/>
    </location>
</feature>
<keyword evidence="1" id="KW-1015">Disulfide bond</keyword>
<dbReference type="InterPro" id="IPR051487">
    <property type="entry name" value="Ser/Thr_Proteases_Immune/Dev"/>
</dbReference>
<evidence type="ECO:0000313" key="5">
    <source>
        <dbReference type="EMBL" id="EAT36600.1"/>
    </source>
</evidence>
<dbReference type="AlphaFoldDB" id="Q16QC8"/>
<feature type="compositionally biased region" description="Low complexity" evidence="4">
    <location>
        <begin position="224"/>
        <end position="235"/>
    </location>
</feature>
<dbReference type="InterPro" id="IPR043504">
    <property type="entry name" value="Peptidase_S1_PA_chymotrypsin"/>
</dbReference>
<dbReference type="HOGENOM" id="CLU_783513_0_0_1"/>
<reference evidence="5" key="2">
    <citation type="journal article" date="2007" name="Science">
        <title>Genome sequence of Aedes aegypti, a major arbovirus vector.</title>
        <authorList>
            <person name="Nene V."/>
            <person name="Wortman J.R."/>
            <person name="Lawson D."/>
            <person name="Haas B."/>
            <person name="Kodira C."/>
            <person name="Tu Z.J."/>
            <person name="Loftus B."/>
            <person name="Xi Z."/>
            <person name="Megy K."/>
            <person name="Grabherr M."/>
            <person name="Ren Q."/>
            <person name="Zdobnov E.M."/>
            <person name="Lobo N.F."/>
            <person name="Campbell K.S."/>
            <person name="Brown S.E."/>
            <person name="Bonaldo M.F."/>
            <person name="Zhu J."/>
            <person name="Sinkins S.P."/>
            <person name="Hogenkamp D.G."/>
            <person name="Amedeo P."/>
            <person name="Arensburger P."/>
            <person name="Atkinson P.W."/>
            <person name="Bidwell S."/>
            <person name="Biedler J."/>
            <person name="Birney E."/>
            <person name="Bruggner R.V."/>
            <person name="Costas J."/>
            <person name="Coy M.R."/>
            <person name="Crabtree J."/>
            <person name="Crawford M."/>
            <person name="Debruyn B."/>
            <person name="Decaprio D."/>
            <person name="Eiglmeier K."/>
            <person name="Eisenstadt E."/>
            <person name="El-Dorry H."/>
            <person name="Gelbart W.M."/>
            <person name="Gomes S.L."/>
            <person name="Hammond M."/>
            <person name="Hannick L.I."/>
            <person name="Hogan J.R."/>
            <person name="Holmes M.H."/>
            <person name="Jaffe D."/>
            <person name="Johnston J.S."/>
            <person name="Kennedy R.C."/>
            <person name="Koo H."/>
            <person name="Kravitz S."/>
            <person name="Kriventseva E.V."/>
            <person name="Kulp D."/>
            <person name="Labutti K."/>
            <person name="Lee E."/>
            <person name="Li S."/>
            <person name="Lovin D.D."/>
            <person name="Mao C."/>
            <person name="Mauceli E."/>
            <person name="Menck C.F."/>
            <person name="Miller J.R."/>
            <person name="Montgomery P."/>
            <person name="Mori A."/>
            <person name="Nascimento A.L."/>
            <person name="Naveira H.F."/>
            <person name="Nusbaum C."/>
            <person name="O'leary S."/>
            <person name="Orvis J."/>
            <person name="Pertea M."/>
            <person name="Quesneville H."/>
            <person name="Reidenbach K.R."/>
            <person name="Rogers Y.H."/>
            <person name="Roth C.W."/>
            <person name="Schneider J.R."/>
            <person name="Schatz M."/>
            <person name="Shumway M."/>
            <person name="Stanke M."/>
            <person name="Stinson E.O."/>
            <person name="Tubio J.M."/>
            <person name="Vanzee J.P."/>
            <person name="Verjovski-Almeida S."/>
            <person name="Werner D."/>
            <person name="White O."/>
            <person name="Wyder S."/>
            <person name="Zeng Q."/>
            <person name="Zhao Q."/>
            <person name="Zhao Y."/>
            <person name="Hill C.A."/>
            <person name="Raikhel A.S."/>
            <person name="Soares M.B."/>
            <person name="Knudson D.L."/>
            <person name="Lee N.H."/>
            <person name="Galagan J."/>
            <person name="Salzberg S.L."/>
            <person name="Paulsen I.T."/>
            <person name="Dimopoulos G."/>
            <person name="Collins F.H."/>
            <person name="Birren B."/>
            <person name="Fraser-Liggett C.M."/>
            <person name="Severson D.W."/>
        </authorList>
    </citation>
    <scope>NUCLEOTIDE SEQUENCE [LARGE SCALE GENOMIC DNA]</scope>
    <source>
        <strain evidence="5">Liverpool</strain>
    </source>
</reference>
<dbReference type="EMBL" id="CH477752">
    <property type="protein sequence ID" value="EAT36600.1"/>
    <property type="molecule type" value="Genomic_DNA"/>
</dbReference>
<gene>
    <name evidence="5" type="ORF">AaeL_AAEL011324</name>
</gene>
<accession>Q16QC8</accession>
<feature type="compositionally biased region" description="Low complexity" evidence="4">
    <location>
        <begin position="106"/>
        <end position="117"/>
    </location>
</feature>
<comment type="similarity">
    <text evidence="3">Belongs to the peptidase S1 family. CLIP subfamily.</text>
</comment>
<proteinExistence type="inferred from homology"/>
<evidence type="ECO:0000313" key="6">
    <source>
        <dbReference type="Proteomes" id="UP000682892"/>
    </source>
</evidence>
<evidence type="ECO:0000256" key="1">
    <source>
        <dbReference type="ARBA" id="ARBA00023157"/>
    </source>
</evidence>
<dbReference type="PANTHER" id="PTHR24256">
    <property type="entry name" value="TRYPTASE-RELATED"/>
    <property type="match status" value="1"/>
</dbReference>
<feature type="compositionally biased region" description="Low complexity" evidence="4">
    <location>
        <begin position="201"/>
        <end position="211"/>
    </location>
</feature>
<feature type="compositionally biased region" description="Basic residues" evidence="4">
    <location>
        <begin position="212"/>
        <end position="223"/>
    </location>
</feature>
<sequence length="354" mass="39214">MAAGDEQSRAIRRIVIPDQYATTFERLENNVALLVLEQDKGKQQAPDEEDNSVFKQTLFRNISRTAGLGNPIPPVAIAAPSIIRRQQAVGEPVGNRRNNSSPPPTQYSSSESSHQSSFLVNAAPSSQPESSSYICLSSIINLPSPETSNICQTYSWRKLRKSTRPLFIQLSRLSFSGGCFSPTVKSVCCGSTLSPLAVWHRSPTGTGTTGSQRRRRQNHHRGAVRQQNRAVRQNRTNGGGDDGANYITANISIFPANGSECRREHRDYLQHQGNLCAGPEDRSRSLHVELSGSPLICTERNDDGTAQVELRGLLTWSTDINRAPHLFTNLTTYRSWIEDELDKLDQLELLQQSS</sequence>
<evidence type="ECO:0000256" key="2">
    <source>
        <dbReference type="ARBA" id="ARBA00023180"/>
    </source>
</evidence>
<name>Q16QC8_AEDAE</name>
<organism evidence="5 6">
    <name type="scientific">Aedes aegypti</name>
    <name type="common">Yellowfever mosquito</name>
    <name type="synonym">Culex aegypti</name>
    <dbReference type="NCBI Taxonomy" id="7159"/>
    <lineage>
        <taxon>Eukaryota</taxon>
        <taxon>Metazoa</taxon>
        <taxon>Ecdysozoa</taxon>
        <taxon>Arthropoda</taxon>
        <taxon>Hexapoda</taxon>
        <taxon>Insecta</taxon>
        <taxon>Pterygota</taxon>
        <taxon>Neoptera</taxon>
        <taxon>Endopterygota</taxon>
        <taxon>Diptera</taxon>
        <taxon>Nematocera</taxon>
        <taxon>Culicoidea</taxon>
        <taxon>Culicidae</taxon>
        <taxon>Culicinae</taxon>
        <taxon>Aedini</taxon>
        <taxon>Aedes</taxon>
        <taxon>Stegomyia</taxon>
    </lineage>
</organism>
<dbReference type="OMA" id="ICTERND"/>
<reference evidence="5" key="1">
    <citation type="submission" date="2005-10" db="EMBL/GenBank/DDBJ databases">
        <authorList>
            <person name="Loftus B.J."/>
            <person name="Nene V.M."/>
            <person name="Hannick L.I."/>
            <person name="Bidwell S."/>
            <person name="Haas B."/>
            <person name="Amedeo P."/>
            <person name="Orvis J."/>
            <person name="Wortman J.R."/>
            <person name="White O.R."/>
            <person name="Salzberg S."/>
            <person name="Shumway M."/>
            <person name="Koo H."/>
            <person name="Zhao Y."/>
            <person name="Holmes M."/>
            <person name="Miller J."/>
            <person name="Schatz M."/>
            <person name="Pop M."/>
            <person name="Pai G."/>
            <person name="Utterback T."/>
            <person name="Rogers Y.-H."/>
            <person name="Kravitz S."/>
            <person name="Fraser C.M."/>
        </authorList>
    </citation>
    <scope>NUCLEOTIDE SEQUENCE</scope>
    <source>
        <strain evidence="5">Liverpool</strain>
    </source>
</reference>
<dbReference type="PaxDb" id="7159-AAEL011324-PA"/>
<protein>
    <submittedName>
        <fullName evidence="5">AAEL011324-PA</fullName>
    </submittedName>
</protein>
<evidence type="ECO:0000256" key="4">
    <source>
        <dbReference type="SAM" id="MobiDB-lite"/>
    </source>
</evidence>
<dbReference type="eggNOG" id="ENOG502T8GW">
    <property type="taxonomic scope" value="Eukaryota"/>
</dbReference>
<dbReference type="InterPro" id="IPR009003">
    <property type="entry name" value="Peptidase_S1_PA"/>
</dbReference>
<dbReference type="Gene3D" id="2.40.10.10">
    <property type="entry name" value="Trypsin-like serine proteases"/>
    <property type="match status" value="1"/>
</dbReference>